<dbReference type="SMART" id="SM00028">
    <property type="entry name" value="TPR"/>
    <property type="match status" value="4"/>
</dbReference>
<feature type="domain" description="MYND-type" evidence="7">
    <location>
        <begin position="699"/>
        <end position="745"/>
    </location>
</feature>
<dbReference type="Gene3D" id="3.40.630.30">
    <property type="match status" value="1"/>
</dbReference>
<evidence type="ECO:0000256" key="6">
    <source>
        <dbReference type="SAM" id="MobiDB-lite"/>
    </source>
</evidence>
<dbReference type="AlphaFoldDB" id="A0A388LTI8"/>
<keyword evidence="3" id="KW-0862">Zinc</keyword>
<dbReference type="PROSITE" id="PS50005">
    <property type="entry name" value="TPR"/>
    <property type="match status" value="1"/>
</dbReference>
<keyword evidence="1" id="KW-0479">Metal-binding</keyword>
<dbReference type="InterPro" id="IPR002893">
    <property type="entry name" value="Znf_MYND"/>
</dbReference>
<keyword evidence="5" id="KW-0802">TPR repeat</keyword>
<dbReference type="SUPFAM" id="SSF55729">
    <property type="entry name" value="Acyl-CoA N-acyltransferases (Nat)"/>
    <property type="match status" value="1"/>
</dbReference>
<feature type="domain" description="N-acetyltransferase" evidence="8">
    <location>
        <begin position="996"/>
        <end position="1080"/>
    </location>
</feature>
<dbReference type="Gene3D" id="1.25.40.10">
    <property type="entry name" value="Tetratricopeptide repeat domain"/>
    <property type="match status" value="3"/>
</dbReference>
<evidence type="ECO:0000259" key="7">
    <source>
        <dbReference type="PROSITE" id="PS50865"/>
    </source>
</evidence>
<evidence type="ECO:0000313" key="9">
    <source>
        <dbReference type="EMBL" id="GBG85627.1"/>
    </source>
</evidence>
<feature type="repeat" description="TPR" evidence="5">
    <location>
        <begin position="521"/>
        <end position="554"/>
    </location>
</feature>
<evidence type="ECO:0000259" key="8">
    <source>
        <dbReference type="PROSITE" id="PS51186"/>
    </source>
</evidence>
<evidence type="ECO:0000256" key="1">
    <source>
        <dbReference type="ARBA" id="ARBA00022723"/>
    </source>
</evidence>
<feature type="region of interest" description="Disordered" evidence="6">
    <location>
        <begin position="669"/>
        <end position="692"/>
    </location>
</feature>
<dbReference type="InterPro" id="IPR016181">
    <property type="entry name" value="Acyl_CoA_acyltransferase"/>
</dbReference>
<feature type="compositionally biased region" description="Polar residues" evidence="6">
    <location>
        <begin position="671"/>
        <end position="692"/>
    </location>
</feature>
<feature type="region of interest" description="Disordered" evidence="6">
    <location>
        <begin position="31"/>
        <end position="93"/>
    </location>
</feature>
<keyword evidence="2 4" id="KW-0863">Zinc-finger</keyword>
<name>A0A388LTI8_CHABU</name>
<feature type="compositionally biased region" description="Basic and acidic residues" evidence="6">
    <location>
        <begin position="170"/>
        <end position="188"/>
    </location>
</feature>
<accession>A0A388LTI8</accession>
<dbReference type="PROSITE" id="PS50865">
    <property type="entry name" value="ZF_MYND_2"/>
    <property type="match status" value="1"/>
</dbReference>
<evidence type="ECO:0000313" key="10">
    <source>
        <dbReference type="Proteomes" id="UP000265515"/>
    </source>
</evidence>
<evidence type="ECO:0008006" key="11">
    <source>
        <dbReference type="Google" id="ProtNLM"/>
    </source>
</evidence>
<keyword evidence="10" id="KW-1185">Reference proteome</keyword>
<dbReference type="InterPro" id="IPR000182">
    <property type="entry name" value="GNAT_dom"/>
</dbReference>
<dbReference type="Pfam" id="PF01753">
    <property type="entry name" value="zf-MYND"/>
    <property type="match status" value="1"/>
</dbReference>
<evidence type="ECO:0000256" key="4">
    <source>
        <dbReference type="PROSITE-ProRule" id="PRU00134"/>
    </source>
</evidence>
<proteinExistence type="predicted"/>
<dbReference type="Gramene" id="GBG85627">
    <property type="protein sequence ID" value="GBG85627"/>
    <property type="gene ID" value="CBR_g40355"/>
</dbReference>
<dbReference type="PROSITE" id="PS01360">
    <property type="entry name" value="ZF_MYND_1"/>
    <property type="match status" value="1"/>
</dbReference>
<feature type="compositionally biased region" description="Polar residues" evidence="6">
    <location>
        <begin position="115"/>
        <end position="124"/>
    </location>
</feature>
<dbReference type="Gene3D" id="6.10.140.2220">
    <property type="match status" value="1"/>
</dbReference>
<dbReference type="OrthoDB" id="341421at2759"/>
<evidence type="ECO:0000256" key="5">
    <source>
        <dbReference type="PROSITE-ProRule" id="PRU00339"/>
    </source>
</evidence>
<gene>
    <name evidence="9" type="ORF">CBR_g40355</name>
</gene>
<sequence>MFRGLIKLHRVLPNLGARLLRNWGKITRKFSLKKPGGGVMGSGRLRKRPVGSRDAGANGGSSNRPAVTGPASGASTSNYRPPNQGGDPSPAGFSQLRALGAAVMARTMPNGRSGGSSQDPSTRQAEPGKNGSSKLKGKRRSGSHVPNSNGGSNGAAEVGSGTGSANGSAEGREDTNGRPPRRDQDGKSGRSTRRGKGSSSGRWSTMVSGTGRTSSGTDQSHVQGQGQDSKGGQTPGQAALAPSCRVCSGQLQDASPDGGGEPDHIRLYKRAKTHFNSGQLWDAIADAKKSFQSVKTVKALLLHGRALTKVGKHTEALESLEEAEKLSAAEPGAQDGNHGMALVATLRMVREKKEMMELKVRQTGSTMGVQRRLAEILAALQLAGEARQDVQREGELGWTVAIAKLEVADDILGTTPMDVCNIEQAYIRTEIAELQAWQGNNDLALESIREGLQLFAKGKRFVKDRPSDLVRFARIPYVAAAVMQRQGKDPEGALLSAQTAKGMLERVREEKRDREWHRALANVLEQMGLLYMQLRQMDTAEQILERAVGLVRDNEGSQGTVHLVQLLRSLAKVKAEIGRPEEGLALSNDAARLAKHILGSDNQYYGRALSSKAIMLAKLGKLKQAMTAGKESLKVLLRTVGEEDQDAQEIKRYIGNHFEPFISEAKERGRSVTTGSVDSSLDGSPGILTSSEDGVGGGMVKCSRSSCQVMKGKNEVKLYCGSCRMAMYCGKECQKLDWKEHKVYCQRGSAEVHTVVNDRLRAMVVAFVSWPDHRGKDRWLEQGRVVMSEARGLMMEMGAQMGEVKEDSGSGGLESVGRLHCCEASASVGNASNAGNSKRGDQHPSVRITAEIAGWALAVEFDSRAFDLGTVMNRLAARLKQRTTGRAVMASLQHGCVRRLFENRGLEMEVKTGYLTQPSGGALAAGLQASPLVSYSSQQLFDLFGNAATQFEVFERAVPSAKGTAAANSGGRKTIARCVVKYWVRKHSDCTAGPSIYWIWVSPDFRQKGIGSWLHREVERWVVGTWNREAMLQLKVSGVVGTEARGFFEKIGYELCGDGDSKEVGIKTLFGWVVLGLENAGDGVGKGGFDALHPNAECDEDSLPQELEEKKMLALVQSFCIQNLPVVFPSGYRKLHYERVAEKAMEEGRWLLEKVDGVESREGVGKAWRERQAIRKLVELQLRDMTRRDAEVAMDVLEAAIKEDMAPVNRMNLRYLSSLAGLVRYVLHPEDGRARIRARGRW</sequence>
<dbReference type="PROSITE" id="PS51186">
    <property type="entry name" value="GNAT"/>
    <property type="match status" value="1"/>
</dbReference>
<dbReference type="SUPFAM" id="SSF48452">
    <property type="entry name" value="TPR-like"/>
    <property type="match status" value="3"/>
</dbReference>
<comment type="caution">
    <text evidence="9">The sequence shown here is derived from an EMBL/GenBank/DDBJ whole genome shotgun (WGS) entry which is preliminary data.</text>
</comment>
<feature type="region of interest" description="Disordered" evidence="6">
    <location>
        <begin position="107"/>
        <end position="240"/>
    </location>
</feature>
<dbReference type="EMBL" id="BFEA01000527">
    <property type="protein sequence ID" value="GBG85627.1"/>
    <property type="molecule type" value="Genomic_DNA"/>
</dbReference>
<dbReference type="SUPFAM" id="SSF144232">
    <property type="entry name" value="HIT/MYND zinc finger-like"/>
    <property type="match status" value="1"/>
</dbReference>
<dbReference type="Pfam" id="PF13508">
    <property type="entry name" value="Acetyltransf_7"/>
    <property type="match status" value="1"/>
</dbReference>
<evidence type="ECO:0000256" key="3">
    <source>
        <dbReference type="ARBA" id="ARBA00022833"/>
    </source>
</evidence>
<protein>
    <recommendedName>
        <fullName evidence="11">MYND-type domain-containing protein</fullName>
    </recommendedName>
</protein>
<dbReference type="InterPro" id="IPR019734">
    <property type="entry name" value="TPR_rpt"/>
</dbReference>
<organism evidence="9 10">
    <name type="scientific">Chara braunii</name>
    <name type="common">Braun's stonewort</name>
    <dbReference type="NCBI Taxonomy" id="69332"/>
    <lineage>
        <taxon>Eukaryota</taxon>
        <taxon>Viridiplantae</taxon>
        <taxon>Streptophyta</taxon>
        <taxon>Charophyceae</taxon>
        <taxon>Charales</taxon>
        <taxon>Characeae</taxon>
        <taxon>Chara</taxon>
    </lineage>
</organism>
<feature type="compositionally biased region" description="Polar residues" evidence="6">
    <location>
        <begin position="203"/>
        <end position="236"/>
    </location>
</feature>
<dbReference type="GO" id="GO:0008270">
    <property type="term" value="F:zinc ion binding"/>
    <property type="evidence" value="ECO:0007669"/>
    <property type="project" value="UniProtKB-KW"/>
</dbReference>
<dbReference type="CDD" id="cd04301">
    <property type="entry name" value="NAT_SF"/>
    <property type="match status" value="1"/>
</dbReference>
<evidence type="ECO:0000256" key="2">
    <source>
        <dbReference type="ARBA" id="ARBA00022771"/>
    </source>
</evidence>
<reference evidence="9 10" key="1">
    <citation type="journal article" date="2018" name="Cell">
        <title>The Chara Genome: Secondary Complexity and Implications for Plant Terrestrialization.</title>
        <authorList>
            <person name="Nishiyama T."/>
            <person name="Sakayama H."/>
            <person name="Vries J.D."/>
            <person name="Buschmann H."/>
            <person name="Saint-Marcoux D."/>
            <person name="Ullrich K.K."/>
            <person name="Haas F.B."/>
            <person name="Vanderstraeten L."/>
            <person name="Becker D."/>
            <person name="Lang D."/>
            <person name="Vosolsobe S."/>
            <person name="Rombauts S."/>
            <person name="Wilhelmsson P.K.I."/>
            <person name="Janitza P."/>
            <person name="Kern R."/>
            <person name="Heyl A."/>
            <person name="Rumpler F."/>
            <person name="Villalobos L.I.A.C."/>
            <person name="Clay J.M."/>
            <person name="Skokan R."/>
            <person name="Toyoda A."/>
            <person name="Suzuki Y."/>
            <person name="Kagoshima H."/>
            <person name="Schijlen E."/>
            <person name="Tajeshwar N."/>
            <person name="Catarino B."/>
            <person name="Hetherington A.J."/>
            <person name="Saltykova A."/>
            <person name="Bonnot C."/>
            <person name="Breuninger H."/>
            <person name="Symeonidi A."/>
            <person name="Radhakrishnan G.V."/>
            <person name="Van Nieuwerburgh F."/>
            <person name="Deforce D."/>
            <person name="Chang C."/>
            <person name="Karol K.G."/>
            <person name="Hedrich R."/>
            <person name="Ulvskov P."/>
            <person name="Glockner G."/>
            <person name="Delwiche C.F."/>
            <person name="Petrasek J."/>
            <person name="Van de Peer Y."/>
            <person name="Friml J."/>
            <person name="Beilby M."/>
            <person name="Dolan L."/>
            <person name="Kohara Y."/>
            <person name="Sugano S."/>
            <person name="Fujiyama A."/>
            <person name="Delaux P.-M."/>
            <person name="Quint M."/>
            <person name="TheiBen G."/>
            <person name="Hagemann M."/>
            <person name="Harholt J."/>
            <person name="Dunand C."/>
            <person name="Zachgo S."/>
            <person name="Langdale J."/>
            <person name="Maumus F."/>
            <person name="Straeten D.V.D."/>
            <person name="Gould S.B."/>
            <person name="Rensing S.A."/>
        </authorList>
    </citation>
    <scope>NUCLEOTIDE SEQUENCE [LARGE SCALE GENOMIC DNA]</scope>
    <source>
        <strain evidence="9 10">S276</strain>
    </source>
</reference>
<dbReference type="InterPro" id="IPR011990">
    <property type="entry name" value="TPR-like_helical_dom_sf"/>
</dbReference>
<dbReference type="GO" id="GO:0016747">
    <property type="term" value="F:acyltransferase activity, transferring groups other than amino-acyl groups"/>
    <property type="evidence" value="ECO:0007669"/>
    <property type="project" value="InterPro"/>
</dbReference>
<dbReference type="Proteomes" id="UP000265515">
    <property type="component" value="Unassembled WGS sequence"/>
</dbReference>